<reference evidence="3 4" key="1">
    <citation type="submission" date="2016-10" db="EMBL/GenBank/DDBJ databases">
        <authorList>
            <person name="de Groot N.N."/>
        </authorList>
    </citation>
    <scope>NUCLEOTIDE SEQUENCE [LARGE SCALE GENOMIC DNA]</scope>
    <source>
        <strain evidence="3 4">OK461</strain>
    </source>
</reference>
<gene>
    <name evidence="3" type="ORF">SAMN02787118_1404</name>
</gene>
<protein>
    <submittedName>
        <fullName evidence="3">Uncharacterized protein</fullName>
    </submittedName>
</protein>
<proteinExistence type="predicted"/>
<evidence type="ECO:0000256" key="2">
    <source>
        <dbReference type="SAM" id="Phobius"/>
    </source>
</evidence>
<evidence type="ECO:0000313" key="4">
    <source>
        <dbReference type="Proteomes" id="UP000181942"/>
    </source>
</evidence>
<organism evidence="3 4">
    <name type="scientific">Streptomyces mirabilis</name>
    <dbReference type="NCBI Taxonomy" id="68239"/>
    <lineage>
        <taxon>Bacteria</taxon>
        <taxon>Bacillati</taxon>
        <taxon>Actinomycetota</taxon>
        <taxon>Actinomycetes</taxon>
        <taxon>Kitasatosporales</taxon>
        <taxon>Streptomycetaceae</taxon>
        <taxon>Streptomyces</taxon>
    </lineage>
</organism>
<feature type="transmembrane region" description="Helical" evidence="2">
    <location>
        <begin position="59"/>
        <end position="78"/>
    </location>
</feature>
<name>A0A1I2WVN4_9ACTN</name>
<keyword evidence="2" id="KW-1133">Transmembrane helix</keyword>
<feature type="region of interest" description="Disordered" evidence="1">
    <location>
        <begin position="1"/>
        <end position="25"/>
    </location>
</feature>
<dbReference type="Proteomes" id="UP000181942">
    <property type="component" value="Unassembled WGS sequence"/>
</dbReference>
<dbReference type="AlphaFoldDB" id="A0A1I2WVN4"/>
<dbReference type="EMBL" id="FONR01000040">
    <property type="protein sequence ID" value="SFH04659.1"/>
    <property type="molecule type" value="Genomic_DNA"/>
</dbReference>
<feature type="transmembrane region" description="Helical" evidence="2">
    <location>
        <begin position="27"/>
        <end position="47"/>
    </location>
</feature>
<evidence type="ECO:0000256" key="1">
    <source>
        <dbReference type="SAM" id="MobiDB-lite"/>
    </source>
</evidence>
<sequence length="99" mass="9986">MAISTPAQPAAPMTGPSEPAERPPVQAGFGFSQALVLVGFVAAGITLRLSTSMTVRDIVVMIGSLGMVGASVLLVATARTSTRFLKRLIKALAASGSGS</sequence>
<keyword evidence="2" id="KW-0472">Membrane</keyword>
<accession>A0A1I2WVN4</accession>
<evidence type="ECO:0000313" key="3">
    <source>
        <dbReference type="EMBL" id="SFH04659.1"/>
    </source>
</evidence>
<dbReference type="RefSeq" id="WP_143138399.1">
    <property type="nucleotide sequence ID" value="NZ_FONR01000040.1"/>
</dbReference>
<keyword evidence="2" id="KW-0812">Transmembrane</keyword>